<dbReference type="Proteomes" id="UP000754883">
    <property type="component" value="Unassembled WGS sequence"/>
</dbReference>
<keyword evidence="2" id="KW-1185">Reference proteome</keyword>
<sequence length="148" mass="15704">HVPISHAAFIIEAGHHVAWGFATPEKTTPLQRDATCLTSRRPGVSLDSSTRHHAPVATERSSHCSSYLMTAMKLNKDRADCLCSAIATPPLHQGPRYPQAAAASAALLAVVSHSGKPAPAWAWLWSDQDGGRARATALSNASIAHQPD</sequence>
<evidence type="ECO:0000313" key="1">
    <source>
        <dbReference type="EMBL" id="CAG9976178.1"/>
    </source>
</evidence>
<evidence type="ECO:0000313" key="2">
    <source>
        <dbReference type="Proteomes" id="UP000754883"/>
    </source>
</evidence>
<dbReference type="EMBL" id="CABFNO020001273">
    <property type="protein sequence ID" value="CAG9976178.1"/>
    <property type="molecule type" value="Genomic_DNA"/>
</dbReference>
<dbReference type="AlphaFoldDB" id="A0A9N9U4M7"/>
<accession>A0A9N9U4M7</accession>
<feature type="non-terminal residue" evidence="1">
    <location>
        <position position="1"/>
    </location>
</feature>
<reference evidence="1 2" key="2">
    <citation type="submission" date="2021-10" db="EMBL/GenBank/DDBJ databases">
        <authorList>
            <person name="Piombo E."/>
        </authorList>
    </citation>
    <scope>NUCLEOTIDE SEQUENCE [LARGE SCALE GENOMIC DNA]</scope>
</reference>
<organism evidence="1 2">
    <name type="scientific">Clonostachys byssicola</name>
    <dbReference type="NCBI Taxonomy" id="160290"/>
    <lineage>
        <taxon>Eukaryota</taxon>
        <taxon>Fungi</taxon>
        <taxon>Dikarya</taxon>
        <taxon>Ascomycota</taxon>
        <taxon>Pezizomycotina</taxon>
        <taxon>Sordariomycetes</taxon>
        <taxon>Hypocreomycetidae</taxon>
        <taxon>Hypocreales</taxon>
        <taxon>Bionectriaceae</taxon>
        <taxon>Clonostachys</taxon>
    </lineage>
</organism>
<proteinExistence type="predicted"/>
<reference evidence="2" key="1">
    <citation type="submission" date="2019-06" db="EMBL/GenBank/DDBJ databases">
        <authorList>
            <person name="Broberg M."/>
        </authorList>
    </citation>
    <scope>NUCLEOTIDE SEQUENCE [LARGE SCALE GENOMIC DNA]</scope>
</reference>
<protein>
    <submittedName>
        <fullName evidence="1">Uncharacterized protein</fullName>
    </submittedName>
</protein>
<feature type="non-terminal residue" evidence="1">
    <location>
        <position position="148"/>
    </location>
</feature>
<name>A0A9N9U4M7_9HYPO</name>
<gene>
    <name evidence="1" type="ORF">CBYS24578_00014090</name>
</gene>
<comment type="caution">
    <text evidence="1">The sequence shown here is derived from an EMBL/GenBank/DDBJ whole genome shotgun (WGS) entry which is preliminary data.</text>
</comment>
<dbReference type="OrthoDB" id="10546619at2759"/>